<dbReference type="GO" id="GO:1901222">
    <property type="term" value="P:regulation of non-canonical NF-kappaB signal transduction"/>
    <property type="evidence" value="ECO:0007669"/>
    <property type="project" value="InterPro"/>
</dbReference>
<keyword evidence="2" id="KW-1185">Reference proteome</keyword>
<protein>
    <submittedName>
        <fullName evidence="1">A-kinase interacting protein 1</fullName>
    </submittedName>
</protein>
<dbReference type="PANTHER" id="PTHR14330:SF2">
    <property type="entry name" value="A-KINASE-INTERACTING PROTEIN 1"/>
    <property type="match status" value="1"/>
</dbReference>
<gene>
    <name evidence="1" type="ORF">PODLI_1B031800</name>
</gene>
<dbReference type="Proteomes" id="UP001178461">
    <property type="component" value="Chromosome 1"/>
</dbReference>
<evidence type="ECO:0000313" key="1">
    <source>
        <dbReference type="EMBL" id="CAI5763377.1"/>
    </source>
</evidence>
<reference evidence="1" key="1">
    <citation type="submission" date="2022-12" db="EMBL/GenBank/DDBJ databases">
        <authorList>
            <person name="Alioto T."/>
            <person name="Alioto T."/>
            <person name="Gomez Garrido J."/>
        </authorList>
    </citation>
    <scope>NUCLEOTIDE SEQUENCE</scope>
</reference>
<proteinExistence type="predicted"/>
<dbReference type="EMBL" id="OX395126">
    <property type="protein sequence ID" value="CAI5763377.1"/>
    <property type="molecule type" value="Genomic_DNA"/>
</dbReference>
<dbReference type="GO" id="GO:0005654">
    <property type="term" value="C:nucleoplasm"/>
    <property type="evidence" value="ECO:0007669"/>
    <property type="project" value="TreeGrafter"/>
</dbReference>
<dbReference type="AlphaFoldDB" id="A0AA35JQQ1"/>
<accession>A0AA35JQQ1</accession>
<dbReference type="InterPro" id="IPR033214">
    <property type="entry name" value="AKIP1"/>
</dbReference>
<evidence type="ECO:0000313" key="2">
    <source>
        <dbReference type="Proteomes" id="UP001178461"/>
    </source>
</evidence>
<dbReference type="PANTHER" id="PTHR14330">
    <property type="entry name" value="A-KINASE-INTERACTING PROTEIN 1"/>
    <property type="match status" value="1"/>
</dbReference>
<name>A0AA35JQQ1_9SAUR</name>
<organism evidence="1 2">
    <name type="scientific">Podarcis lilfordi</name>
    <name type="common">Lilford's wall lizard</name>
    <dbReference type="NCBI Taxonomy" id="74358"/>
    <lineage>
        <taxon>Eukaryota</taxon>
        <taxon>Metazoa</taxon>
        <taxon>Chordata</taxon>
        <taxon>Craniata</taxon>
        <taxon>Vertebrata</taxon>
        <taxon>Euteleostomi</taxon>
        <taxon>Lepidosauria</taxon>
        <taxon>Squamata</taxon>
        <taxon>Bifurcata</taxon>
        <taxon>Unidentata</taxon>
        <taxon>Episquamata</taxon>
        <taxon>Laterata</taxon>
        <taxon>Lacertibaenia</taxon>
        <taxon>Lacertidae</taxon>
        <taxon>Podarcis</taxon>
    </lineage>
</organism>
<sequence length="285" mass="31937">MEERGSVEVLSPDSCSSKQMTIAVRADDKHLLGTMYTNLMPERHHARVPDRNPREAGALRWRIGSVIAAHCRVPPGSTADVRTQEMESQEISLNRYRMQRTATLAQEVLERARTRKLNWPLPATFERRAFQSGASWKATATATYHEGEDEDACLAAAFASVAEHMGRISAECENYYCCVPPFQFKEYEVAHIFRYHSRESSANLLKAIENEESKNVPIVEEPGCPDTDTAALIPAENAEHKIKDIYIEVSPGTYTVSASSYDNTVKQTHLVDVRSGESVNLTFDL</sequence>